<dbReference type="PANTHER" id="PTHR31157">
    <property type="entry name" value="SCP DOMAIN-CONTAINING PROTEIN"/>
    <property type="match status" value="1"/>
</dbReference>
<feature type="compositionally biased region" description="Polar residues" evidence="1">
    <location>
        <begin position="191"/>
        <end position="204"/>
    </location>
</feature>
<evidence type="ECO:0000256" key="1">
    <source>
        <dbReference type="SAM" id="MobiDB-lite"/>
    </source>
</evidence>
<evidence type="ECO:0000259" key="2">
    <source>
        <dbReference type="Pfam" id="PF00188"/>
    </source>
</evidence>
<dbReference type="EMBL" id="CAIX01000091">
    <property type="protein sequence ID" value="CCI45163.1"/>
    <property type="molecule type" value="Genomic_DNA"/>
</dbReference>
<comment type="caution">
    <text evidence="3">The sequence shown here is derived from an EMBL/GenBank/DDBJ whole genome shotgun (WGS) entry which is preliminary data.</text>
</comment>
<feature type="domain" description="SCP" evidence="2">
    <location>
        <begin position="277"/>
        <end position="393"/>
    </location>
</feature>
<feature type="compositionally biased region" description="Basic and acidic residues" evidence="1">
    <location>
        <begin position="160"/>
        <end position="170"/>
    </location>
</feature>
<gene>
    <name evidence="3" type="ORF">BN9_060360</name>
</gene>
<reference evidence="3 4" key="1">
    <citation type="submission" date="2012-05" db="EMBL/GenBank/DDBJ databases">
        <title>Recombination and specialization in a pathogen metapopulation.</title>
        <authorList>
            <person name="Gardiner A."/>
            <person name="Kemen E."/>
            <person name="Schultz-Larsen T."/>
            <person name="MacLean D."/>
            <person name="Van Oosterhout C."/>
            <person name="Jones J.D.G."/>
        </authorList>
    </citation>
    <scope>NUCLEOTIDE SEQUENCE [LARGE SCALE GENOMIC DNA]</scope>
    <source>
        <strain evidence="3 4">Ac Nc2</strain>
    </source>
</reference>
<dbReference type="AlphaFoldDB" id="A0A024GEG3"/>
<feature type="compositionally biased region" description="Basic and acidic residues" evidence="1">
    <location>
        <begin position="212"/>
        <end position="230"/>
    </location>
</feature>
<accession>A0A024GEG3</accession>
<dbReference type="CDD" id="cd05379">
    <property type="entry name" value="CAP_bacterial"/>
    <property type="match status" value="2"/>
</dbReference>
<sequence length="545" mass="59095">MNQHFFLHVLAAIGLNAIFSGTLVNALDVDTNTWQYEMLKAVNDLRAEYKKPAVGISIKLQCTAQIHAEWMAKTKTVEHYGPEKNTSPMDRAKRQNFTNGVSENIGSGILSATEMVSLFKTSSGHFENIIADFKCAGFGRGFDDTDAPYWCQNFGTSDTEDCKPPEKIEAIRAPPATPPTSARKSEEDKSQCINTKVPGTSSTPVPIPTPGKIEENYPVKEKTSDKKGPIEQEQQPNVEGPASGSKALKEEPESPANSMGDLNAKNDNTSTWQYEMLKAVNEHRHNHNIKPFGMSLKLQCAAQLFAEYMASIDQIDHYGPNGIGPGDRVTAQGFIVGAVAENAGADLKSASEMVWRWSRSKGHNENMLRDNLNCAGFGRAFGKDMKPYWCQVFGASDGENCPPPETISAISSPPGTPPGLAPGEELISAPIENTEQCVRPPSSGGQQSKEKGPPHPPPSQLETEQANPLKEKESPSKLGGVTFKNFGTEELTEGPDSGTLKGKEETAAQPEETTAQEPDKESKDEIKEDDKLMDMETLLGGGGHC</sequence>
<evidence type="ECO:0000313" key="3">
    <source>
        <dbReference type="EMBL" id="CCI45163.1"/>
    </source>
</evidence>
<feature type="region of interest" description="Disordered" evidence="1">
    <location>
        <begin position="401"/>
        <end position="531"/>
    </location>
</feature>
<dbReference type="InParanoid" id="A0A024GEG3"/>
<dbReference type="SUPFAM" id="SSF55797">
    <property type="entry name" value="PR-1-like"/>
    <property type="match status" value="2"/>
</dbReference>
<protein>
    <recommendedName>
        <fullName evidence="2">SCP domain-containing protein</fullName>
    </recommendedName>
</protein>
<keyword evidence="4" id="KW-1185">Reference proteome</keyword>
<dbReference type="Gene3D" id="3.40.33.10">
    <property type="entry name" value="CAP"/>
    <property type="match status" value="2"/>
</dbReference>
<feature type="domain" description="SCP" evidence="2">
    <location>
        <begin position="39"/>
        <end position="154"/>
    </location>
</feature>
<dbReference type="Pfam" id="PF00188">
    <property type="entry name" value="CAP"/>
    <property type="match status" value="2"/>
</dbReference>
<feature type="compositionally biased region" description="Low complexity" evidence="1">
    <location>
        <begin position="507"/>
        <end position="516"/>
    </location>
</feature>
<dbReference type="OrthoDB" id="568194at2759"/>
<name>A0A024GEG3_9STRA</name>
<feature type="region of interest" description="Disordered" evidence="1">
    <location>
        <begin position="156"/>
        <end position="267"/>
    </location>
</feature>
<dbReference type="InterPro" id="IPR014044">
    <property type="entry name" value="CAP_dom"/>
</dbReference>
<organism evidence="3 4">
    <name type="scientific">Albugo candida</name>
    <dbReference type="NCBI Taxonomy" id="65357"/>
    <lineage>
        <taxon>Eukaryota</taxon>
        <taxon>Sar</taxon>
        <taxon>Stramenopiles</taxon>
        <taxon>Oomycota</taxon>
        <taxon>Peronosporomycetes</taxon>
        <taxon>Albuginales</taxon>
        <taxon>Albuginaceae</taxon>
        <taxon>Albugo</taxon>
    </lineage>
</organism>
<dbReference type="PANTHER" id="PTHR31157:SF1">
    <property type="entry name" value="SCP DOMAIN-CONTAINING PROTEIN"/>
    <property type="match status" value="1"/>
</dbReference>
<dbReference type="InterPro" id="IPR035940">
    <property type="entry name" value="CAP_sf"/>
</dbReference>
<proteinExistence type="predicted"/>
<dbReference type="Proteomes" id="UP000053237">
    <property type="component" value="Unassembled WGS sequence"/>
</dbReference>
<evidence type="ECO:0000313" key="4">
    <source>
        <dbReference type="Proteomes" id="UP000053237"/>
    </source>
</evidence>
<feature type="compositionally biased region" description="Basic and acidic residues" evidence="1">
    <location>
        <begin position="517"/>
        <end position="531"/>
    </location>
</feature>